<dbReference type="Proteomes" id="UP000063308">
    <property type="component" value="Chromosome"/>
</dbReference>
<evidence type="ECO:0000313" key="2">
    <source>
        <dbReference type="EMBL" id="BAR58539.1"/>
    </source>
</evidence>
<evidence type="ECO:0000256" key="1">
    <source>
        <dbReference type="SAM" id="MobiDB-lite"/>
    </source>
</evidence>
<dbReference type="EMBL" id="AP014685">
    <property type="protein sequence ID" value="BAR58539.1"/>
    <property type="molecule type" value="Genomic_DNA"/>
</dbReference>
<feature type="compositionally biased region" description="Basic and acidic residues" evidence="1">
    <location>
        <begin position="1"/>
        <end position="11"/>
    </location>
</feature>
<dbReference type="AlphaFoldDB" id="A0A0E4BQZ8"/>
<name>A0A0E4BQZ8_9BRAD</name>
<gene>
    <name evidence="2" type="ORF">NK6_5380</name>
</gene>
<reference evidence="2 3" key="1">
    <citation type="submission" date="2014-11" db="EMBL/GenBank/DDBJ databases">
        <title>Symbiosis island explosion on the genome of extra-slow-growing strains of soybean bradyrhizobia with massive insertion sequences.</title>
        <authorList>
            <person name="Iida T."/>
            <person name="Minamisawa K."/>
        </authorList>
    </citation>
    <scope>NUCLEOTIDE SEQUENCE [LARGE SCALE GENOMIC DNA]</scope>
    <source>
        <strain evidence="2 3">NK6</strain>
    </source>
</reference>
<accession>A0A0E4BQZ8</accession>
<sequence length="47" mass="5049">MRGVAKKKDADLCSPVAPMLRKSRLLSRNGGAPSRSDANSRPGVLQR</sequence>
<protein>
    <submittedName>
        <fullName evidence="2">Uncharacterized protein</fullName>
    </submittedName>
</protein>
<evidence type="ECO:0000313" key="3">
    <source>
        <dbReference type="Proteomes" id="UP000063308"/>
    </source>
</evidence>
<feature type="region of interest" description="Disordered" evidence="1">
    <location>
        <begin position="1"/>
        <end position="47"/>
    </location>
</feature>
<organism evidence="2 3">
    <name type="scientific">Bradyrhizobium diazoefficiens</name>
    <dbReference type="NCBI Taxonomy" id="1355477"/>
    <lineage>
        <taxon>Bacteria</taxon>
        <taxon>Pseudomonadati</taxon>
        <taxon>Pseudomonadota</taxon>
        <taxon>Alphaproteobacteria</taxon>
        <taxon>Hyphomicrobiales</taxon>
        <taxon>Nitrobacteraceae</taxon>
        <taxon>Bradyrhizobium</taxon>
    </lineage>
</organism>
<proteinExistence type="predicted"/>